<dbReference type="AlphaFoldDB" id="A0A0C3QCA4"/>
<evidence type="ECO:0000313" key="2">
    <source>
        <dbReference type="Proteomes" id="UP000054248"/>
    </source>
</evidence>
<reference evidence="1 2" key="1">
    <citation type="submission" date="2014-04" db="EMBL/GenBank/DDBJ databases">
        <authorList>
            <consortium name="DOE Joint Genome Institute"/>
            <person name="Kuo A."/>
            <person name="Girlanda M."/>
            <person name="Perotto S."/>
            <person name="Kohler A."/>
            <person name="Nagy L.G."/>
            <person name="Floudas D."/>
            <person name="Copeland A."/>
            <person name="Barry K.W."/>
            <person name="Cichocki N."/>
            <person name="Veneault-Fourrey C."/>
            <person name="LaButti K."/>
            <person name="Lindquist E.A."/>
            <person name="Lipzen A."/>
            <person name="Lundell T."/>
            <person name="Morin E."/>
            <person name="Murat C."/>
            <person name="Sun H."/>
            <person name="Tunlid A."/>
            <person name="Henrissat B."/>
            <person name="Grigoriev I.V."/>
            <person name="Hibbett D.S."/>
            <person name="Martin F."/>
            <person name="Nordberg H.P."/>
            <person name="Cantor M.N."/>
            <person name="Hua S.X."/>
        </authorList>
    </citation>
    <scope>NUCLEOTIDE SEQUENCE [LARGE SCALE GENOMIC DNA]</scope>
    <source>
        <strain evidence="1 2">MUT 4182</strain>
    </source>
</reference>
<name>A0A0C3QCA4_9AGAM</name>
<evidence type="ECO:0000313" key="1">
    <source>
        <dbReference type="EMBL" id="KIO28305.1"/>
    </source>
</evidence>
<keyword evidence="2" id="KW-1185">Reference proteome</keyword>
<gene>
    <name evidence="1" type="ORF">M407DRAFT_243079</name>
</gene>
<reference evidence="2" key="2">
    <citation type="submission" date="2015-01" db="EMBL/GenBank/DDBJ databases">
        <title>Evolutionary Origins and Diversification of the Mycorrhizal Mutualists.</title>
        <authorList>
            <consortium name="DOE Joint Genome Institute"/>
            <consortium name="Mycorrhizal Genomics Consortium"/>
            <person name="Kohler A."/>
            <person name="Kuo A."/>
            <person name="Nagy L.G."/>
            <person name="Floudas D."/>
            <person name="Copeland A."/>
            <person name="Barry K.W."/>
            <person name="Cichocki N."/>
            <person name="Veneault-Fourrey C."/>
            <person name="LaButti K."/>
            <person name="Lindquist E.A."/>
            <person name="Lipzen A."/>
            <person name="Lundell T."/>
            <person name="Morin E."/>
            <person name="Murat C."/>
            <person name="Riley R."/>
            <person name="Ohm R."/>
            <person name="Sun H."/>
            <person name="Tunlid A."/>
            <person name="Henrissat B."/>
            <person name="Grigoriev I.V."/>
            <person name="Hibbett D.S."/>
            <person name="Martin F."/>
        </authorList>
    </citation>
    <scope>NUCLEOTIDE SEQUENCE [LARGE SCALE GENOMIC DNA]</scope>
    <source>
        <strain evidence="2">MUT 4182</strain>
    </source>
</reference>
<dbReference type="Proteomes" id="UP000054248">
    <property type="component" value="Unassembled WGS sequence"/>
</dbReference>
<sequence>MSAPPTRIDNRLLRELIQAQSRATSEMETNNGFILDQLHRINRRHADSTKDYRGRLDDIDLRLRRIENIYFGPRWP</sequence>
<accession>A0A0C3QCA4</accession>
<organism evidence="1 2">
    <name type="scientific">Tulasnella calospora MUT 4182</name>
    <dbReference type="NCBI Taxonomy" id="1051891"/>
    <lineage>
        <taxon>Eukaryota</taxon>
        <taxon>Fungi</taxon>
        <taxon>Dikarya</taxon>
        <taxon>Basidiomycota</taxon>
        <taxon>Agaricomycotina</taxon>
        <taxon>Agaricomycetes</taxon>
        <taxon>Cantharellales</taxon>
        <taxon>Tulasnellaceae</taxon>
        <taxon>Tulasnella</taxon>
    </lineage>
</organism>
<dbReference type="HOGENOM" id="CLU_2656293_0_0_1"/>
<dbReference type="EMBL" id="KN822996">
    <property type="protein sequence ID" value="KIO28305.1"/>
    <property type="molecule type" value="Genomic_DNA"/>
</dbReference>
<proteinExistence type="predicted"/>
<protein>
    <submittedName>
        <fullName evidence="1">Uncharacterized protein</fullName>
    </submittedName>
</protein>